<accession>A0ABS6S1U2</accession>
<proteinExistence type="predicted"/>
<evidence type="ECO:0000313" key="2">
    <source>
        <dbReference type="EMBL" id="MBV6342776.1"/>
    </source>
</evidence>
<protein>
    <recommendedName>
        <fullName evidence="4">Secreted protein</fullName>
    </recommendedName>
</protein>
<reference evidence="2 3" key="1">
    <citation type="journal article" date="2020" name="J Geophys Res Biogeosci">
        <title>Magnetotaxis as an Adaptation to Enable Bacterial Shuttling of Microbial Sulfur and Sulfur Cycling Across Aquatic Oxic#Anoxic Interfaces.</title>
        <authorList>
            <person name="Li J."/>
            <person name="Liu P."/>
            <person name="Wang J."/>
            <person name="Roberts A.P."/>
            <person name="Pan Y."/>
        </authorList>
    </citation>
    <scope>NUCLEOTIDE SEQUENCE [LARGE SCALE GENOMIC DNA]</scope>
    <source>
        <strain evidence="2 3">MYR-1_YQ</strain>
    </source>
</reference>
<evidence type="ECO:0000313" key="3">
    <source>
        <dbReference type="Proteomes" id="UP001196980"/>
    </source>
</evidence>
<keyword evidence="3" id="KW-1185">Reference proteome</keyword>
<comment type="caution">
    <text evidence="2">The sequence shown here is derived from an EMBL/GenBank/DDBJ whole genome shotgun (WGS) entry which is preliminary data.</text>
</comment>
<feature type="coiled-coil region" evidence="1">
    <location>
        <begin position="67"/>
        <end position="94"/>
    </location>
</feature>
<dbReference type="Proteomes" id="UP001196980">
    <property type="component" value="Unassembled WGS sequence"/>
</dbReference>
<dbReference type="EMBL" id="JABXWD010000340">
    <property type="protein sequence ID" value="MBV6342776.1"/>
    <property type="molecule type" value="Genomic_DNA"/>
</dbReference>
<organism evidence="2 3">
    <name type="scientific">Candidatus Magnetobacterium casense</name>
    <dbReference type="NCBI Taxonomy" id="1455061"/>
    <lineage>
        <taxon>Bacteria</taxon>
        <taxon>Pseudomonadati</taxon>
        <taxon>Nitrospirota</taxon>
        <taxon>Thermodesulfovibrionia</taxon>
        <taxon>Thermodesulfovibrionales</taxon>
        <taxon>Candidatus Magnetobacteriaceae</taxon>
        <taxon>Candidatus Magnetobacterium</taxon>
    </lineage>
</organism>
<gene>
    <name evidence="2" type="ORF">HWQ67_14410</name>
</gene>
<evidence type="ECO:0008006" key="4">
    <source>
        <dbReference type="Google" id="ProtNLM"/>
    </source>
</evidence>
<dbReference type="RefSeq" id="WP_218253389.1">
    <property type="nucleotide sequence ID" value="NZ_JABXWD010000340.1"/>
</dbReference>
<keyword evidence="1" id="KW-0175">Coiled coil</keyword>
<sequence>MKELIAGLTLVALCFGGYFYIDNRYALCADVSKIEQKYDYKFKVIEIKGVNERIWQLEDRVKKNPNDKSAAEELKKLKEEKALMTEELKELGRKK</sequence>
<name>A0ABS6S1U2_9BACT</name>
<evidence type="ECO:0000256" key="1">
    <source>
        <dbReference type="SAM" id="Coils"/>
    </source>
</evidence>